<reference evidence="1 2" key="1">
    <citation type="submission" date="2020-08" db="EMBL/GenBank/DDBJ databases">
        <title>Genomic Encyclopedia of Type Strains, Phase IV (KMG-IV): sequencing the most valuable type-strain genomes for metagenomic binning, comparative biology and taxonomic classification.</title>
        <authorList>
            <person name="Goeker M."/>
        </authorList>
    </citation>
    <scope>NUCLEOTIDE SEQUENCE [LARGE SCALE GENOMIC DNA]</scope>
    <source>
        <strain evidence="1 2">DSM 26287</strain>
    </source>
</reference>
<dbReference type="Proteomes" id="UP000537141">
    <property type="component" value="Unassembled WGS sequence"/>
</dbReference>
<comment type="caution">
    <text evidence="1">The sequence shown here is derived from an EMBL/GenBank/DDBJ whole genome shotgun (WGS) entry which is preliminary data.</text>
</comment>
<dbReference type="AlphaFoldDB" id="A0A7X0NF12"/>
<evidence type="ECO:0000313" key="1">
    <source>
        <dbReference type="EMBL" id="MBB6542230.1"/>
    </source>
</evidence>
<evidence type="ECO:0000313" key="2">
    <source>
        <dbReference type="Proteomes" id="UP000537141"/>
    </source>
</evidence>
<dbReference type="EMBL" id="JACHHU010000003">
    <property type="protein sequence ID" value="MBB6542230.1"/>
    <property type="molecule type" value="Genomic_DNA"/>
</dbReference>
<accession>A0A7X0NF12</accession>
<proteinExistence type="predicted"/>
<organism evidence="1 2">
    <name type="scientific">Thalassotalea piscium</name>
    <dbReference type="NCBI Taxonomy" id="1230533"/>
    <lineage>
        <taxon>Bacteria</taxon>
        <taxon>Pseudomonadati</taxon>
        <taxon>Pseudomonadota</taxon>
        <taxon>Gammaproteobacteria</taxon>
        <taxon>Alteromonadales</taxon>
        <taxon>Colwelliaceae</taxon>
        <taxon>Thalassotalea</taxon>
    </lineage>
</organism>
<keyword evidence="2" id="KW-1185">Reference proteome</keyword>
<name>A0A7X0NF12_9GAMM</name>
<gene>
    <name evidence="1" type="ORF">HNQ55_000708</name>
</gene>
<sequence>MKNIPTSLINTWLFLIKSEDPKLTKSKALAAKHIKQNFGNSELAHLYIEQLKDKTIEIILI</sequence>
<protein>
    <submittedName>
        <fullName evidence="1">Uncharacterized protein</fullName>
    </submittedName>
</protein>
<dbReference type="RefSeq" id="WP_184422627.1">
    <property type="nucleotide sequence ID" value="NZ_AP027362.1"/>
</dbReference>